<comment type="caution">
    <text evidence="6">The sequence shown here is derived from an EMBL/GenBank/DDBJ whole genome shotgun (WGS) entry which is preliminary data.</text>
</comment>
<dbReference type="InterPro" id="IPR018247">
    <property type="entry name" value="EF_Hand_1_Ca_BS"/>
</dbReference>
<dbReference type="InterPro" id="IPR002048">
    <property type="entry name" value="EF_hand_dom"/>
</dbReference>
<dbReference type="InterPro" id="IPR050230">
    <property type="entry name" value="CALM/Myosin/TropC-like"/>
</dbReference>
<accession>A0A0C1E330</accession>
<evidence type="ECO:0000256" key="1">
    <source>
        <dbReference type="ARBA" id="ARBA00020786"/>
    </source>
</evidence>
<keyword evidence="7" id="KW-1185">Reference proteome</keyword>
<dbReference type="GO" id="GO:0016460">
    <property type="term" value="C:myosin II complex"/>
    <property type="evidence" value="ECO:0007669"/>
    <property type="project" value="TreeGrafter"/>
</dbReference>
<dbReference type="GO" id="GO:0005509">
    <property type="term" value="F:calcium ion binding"/>
    <property type="evidence" value="ECO:0007669"/>
    <property type="project" value="InterPro"/>
</dbReference>
<dbReference type="Pfam" id="PF13499">
    <property type="entry name" value="EF-hand_7"/>
    <property type="match status" value="2"/>
</dbReference>
<reference evidence="6 7" key="1">
    <citation type="submission" date="2014-11" db="EMBL/GenBank/DDBJ databases">
        <title>Genomics derived discovery of secondary metabolites biosynthetic gene clusters in Aspergillus ustus.</title>
        <authorList>
            <person name="Pi B."/>
            <person name="Dai F."/>
            <person name="Song X."/>
            <person name="Zhu C."/>
            <person name="Li H."/>
            <person name="Yu D."/>
        </authorList>
    </citation>
    <scope>NUCLEOTIDE SEQUENCE [LARGE SCALE GENOMIC DNA]</scope>
    <source>
        <strain evidence="6 7">3.3904</strain>
    </source>
</reference>
<dbReference type="Gene3D" id="1.10.238.10">
    <property type="entry name" value="EF-hand"/>
    <property type="match status" value="2"/>
</dbReference>
<name>A0A0C1E330_ASPUT</name>
<feature type="domain" description="EF-hand" evidence="5">
    <location>
        <begin position="44"/>
        <end position="79"/>
    </location>
</feature>
<feature type="domain" description="EF-hand" evidence="5">
    <location>
        <begin position="81"/>
        <end position="116"/>
    </location>
</feature>
<keyword evidence="2" id="KW-0479">Metal-binding</keyword>
<dbReference type="FunFam" id="1.10.238.10:FF:000181">
    <property type="entry name" value="CALML5 isoform 1"/>
    <property type="match status" value="1"/>
</dbReference>
<sequence>MADLLTPDQIAQFREVFNVFDKDGTGDITAAELGEVMRSLGQNPTETELQDIIDELDVDRTGTIDFDEFLILMSRKVKDSDPEAELRSAFAVFDQDNSGTISADELRRVLRSIGDDISDADVDEMLKIADVNGDGSIDYEEFVKLMMQD</sequence>
<gene>
    <name evidence="6" type="ORF">HK57_00259</name>
</gene>
<evidence type="ECO:0000256" key="3">
    <source>
        <dbReference type="ARBA" id="ARBA00022737"/>
    </source>
</evidence>
<dbReference type="PROSITE" id="PS50222">
    <property type="entry name" value="EF_HAND_2"/>
    <property type="match status" value="4"/>
</dbReference>
<feature type="domain" description="EF-hand" evidence="5">
    <location>
        <begin position="117"/>
        <end position="149"/>
    </location>
</feature>
<dbReference type="Proteomes" id="UP000053475">
    <property type="component" value="Unassembled WGS sequence"/>
</dbReference>
<keyword evidence="4" id="KW-0106">Calcium</keyword>
<protein>
    <recommendedName>
        <fullName evidence="1">Calmodulin</fullName>
    </recommendedName>
</protein>
<dbReference type="SUPFAM" id="SSF47473">
    <property type="entry name" value="EF-hand"/>
    <property type="match status" value="1"/>
</dbReference>
<dbReference type="FunFam" id="1.10.238.10:FF:000251">
    <property type="entry name" value="Calmodulin-related protein 97A"/>
    <property type="match status" value="1"/>
</dbReference>
<evidence type="ECO:0000259" key="5">
    <source>
        <dbReference type="PROSITE" id="PS50222"/>
    </source>
</evidence>
<evidence type="ECO:0000256" key="2">
    <source>
        <dbReference type="ARBA" id="ARBA00022723"/>
    </source>
</evidence>
<dbReference type="SMART" id="SM00054">
    <property type="entry name" value="EFh"/>
    <property type="match status" value="4"/>
</dbReference>
<dbReference type="AlphaFoldDB" id="A0A0C1E330"/>
<keyword evidence="3" id="KW-0677">Repeat</keyword>
<dbReference type="InterPro" id="IPR011992">
    <property type="entry name" value="EF-hand-dom_pair"/>
</dbReference>
<evidence type="ECO:0000313" key="7">
    <source>
        <dbReference type="Proteomes" id="UP000053475"/>
    </source>
</evidence>
<evidence type="ECO:0000313" key="6">
    <source>
        <dbReference type="EMBL" id="KIA75947.1"/>
    </source>
</evidence>
<dbReference type="PROSITE" id="PS00018">
    <property type="entry name" value="EF_HAND_1"/>
    <property type="match status" value="4"/>
</dbReference>
<evidence type="ECO:0000256" key="4">
    <source>
        <dbReference type="ARBA" id="ARBA00022837"/>
    </source>
</evidence>
<dbReference type="PANTHER" id="PTHR23048:SF0">
    <property type="entry name" value="CALMODULIN LIKE 3"/>
    <property type="match status" value="1"/>
</dbReference>
<organism evidence="6 7">
    <name type="scientific">Aspergillus ustus</name>
    <dbReference type="NCBI Taxonomy" id="40382"/>
    <lineage>
        <taxon>Eukaryota</taxon>
        <taxon>Fungi</taxon>
        <taxon>Dikarya</taxon>
        <taxon>Ascomycota</taxon>
        <taxon>Pezizomycotina</taxon>
        <taxon>Eurotiomycetes</taxon>
        <taxon>Eurotiomycetidae</taxon>
        <taxon>Eurotiales</taxon>
        <taxon>Aspergillaceae</taxon>
        <taxon>Aspergillus</taxon>
        <taxon>Aspergillus subgen. Nidulantes</taxon>
    </lineage>
</organism>
<proteinExistence type="predicted"/>
<feature type="domain" description="EF-hand" evidence="5">
    <location>
        <begin position="8"/>
        <end position="43"/>
    </location>
</feature>
<dbReference type="PANTHER" id="PTHR23048">
    <property type="entry name" value="MYOSIN LIGHT CHAIN 1, 3"/>
    <property type="match status" value="1"/>
</dbReference>
<dbReference type="EMBL" id="JOMC01000021">
    <property type="protein sequence ID" value="KIA75947.1"/>
    <property type="molecule type" value="Genomic_DNA"/>
</dbReference>